<sequence length="49" mass="5823">MSQKQNISDYTEAEFLSFVKQIFNVENTTKEDVKHILEFKNVDKVLLIF</sequence>
<dbReference type="EMBL" id="JAEKCB010000001">
    <property type="protein sequence ID" value="MBJ2116213.1"/>
    <property type="molecule type" value="Genomic_DNA"/>
</dbReference>
<keyword evidence="2" id="KW-0079">Bacteriocin immunity</keyword>
<proteinExistence type="inferred from homology"/>
<dbReference type="Gene3D" id="1.10.1200.20">
    <property type="entry name" value="Colicin E immunity protein"/>
    <property type="match status" value="1"/>
</dbReference>
<comment type="caution">
    <text evidence="3">The sequence shown here is derived from an EMBL/GenBank/DDBJ whole genome shotgun (WGS) entry which is preliminary data.</text>
</comment>
<dbReference type="InterPro" id="IPR000290">
    <property type="entry name" value="Colicin_pyocin"/>
</dbReference>
<dbReference type="RefSeq" id="WP_006537186.1">
    <property type="nucleotide sequence ID" value="NZ_CAXOKJ010000001.1"/>
</dbReference>
<organism evidence="3 4">
    <name type="scientific">Proteus penneri</name>
    <dbReference type="NCBI Taxonomy" id="102862"/>
    <lineage>
        <taxon>Bacteria</taxon>
        <taxon>Pseudomonadati</taxon>
        <taxon>Pseudomonadota</taxon>
        <taxon>Gammaproteobacteria</taxon>
        <taxon>Enterobacterales</taxon>
        <taxon>Morganellaceae</taxon>
        <taxon>Proteus</taxon>
    </lineage>
</organism>
<evidence type="ECO:0000256" key="2">
    <source>
        <dbReference type="ARBA" id="ARBA00023025"/>
    </source>
</evidence>
<evidence type="ECO:0000256" key="1">
    <source>
        <dbReference type="ARBA" id="ARBA00009346"/>
    </source>
</evidence>
<accession>A0ABS0VYT3</accession>
<dbReference type="GeneID" id="76522654"/>
<comment type="similarity">
    <text evidence="1">Belongs to the colicins ColE2/ColE8/ColE9 and pyocins S1/S2 family.</text>
</comment>
<keyword evidence="4" id="KW-1185">Reference proteome</keyword>
<gene>
    <name evidence="3" type="ORF">JFQ69_00815</name>
</gene>
<dbReference type="Pfam" id="PF01320">
    <property type="entry name" value="Colicin_Pyocin"/>
    <property type="match status" value="1"/>
</dbReference>
<evidence type="ECO:0000313" key="3">
    <source>
        <dbReference type="EMBL" id="MBJ2116213.1"/>
    </source>
</evidence>
<reference evidence="3 4" key="1">
    <citation type="submission" date="2020-12" db="EMBL/GenBank/DDBJ databases">
        <title>Enhanced detection system for hospital associated transmission using whole genome sequencing surveillance.</title>
        <authorList>
            <person name="Harrison L.H."/>
            <person name="Van Tyne D."/>
            <person name="Marsh J.W."/>
            <person name="Griffith M.P."/>
            <person name="Snyder D.J."/>
            <person name="Cooper V.S."/>
            <person name="Mustapha M."/>
        </authorList>
    </citation>
    <scope>NUCLEOTIDE SEQUENCE [LARGE SCALE GENOMIC DNA]</scope>
    <source>
        <strain evidence="3 4">PR00195</strain>
    </source>
</reference>
<protein>
    <submittedName>
        <fullName evidence="3">Bacteriocin immunity protein</fullName>
    </submittedName>
</protein>
<dbReference type="InterPro" id="IPR035900">
    <property type="entry name" value="Colicin_E_sf"/>
</dbReference>
<evidence type="ECO:0000313" key="4">
    <source>
        <dbReference type="Proteomes" id="UP000619976"/>
    </source>
</evidence>
<name>A0ABS0VYT3_9GAMM</name>
<dbReference type="Proteomes" id="UP000619976">
    <property type="component" value="Unassembled WGS sequence"/>
</dbReference>
<dbReference type="SUPFAM" id="SSF47345">
    <property type="entry name" value="Colicin E immunity proteins"/>
    <property type="match status" value="1"/>
</dbReference>